<gene>
    <name evidence="1" type="ORF">I7I52_11071</name>
</gene>
<proteinExistence type="predicted"/>
<dbReference type="Proteomes" id="UP000670092">
    <property type="component" value="Unassembled WGS sequence"/>
</dbReference>
<evidence type="ECO:0000313" key="2">
    <source>
        <dbReference type="Proteomes" id="UP000670092"/>
    </source>
</evidence>
<protein>
    <submittedName>
        <fullName evidence="1">Uncharacterized protein</fullName>
    </submittedName>
</protein>
<comment type="caution">
    <text evidence="1">The sequence shown here is derived from an EMBL/GenBank/DDBJ whole genome shotgun (WGS) entry which is preliminary data.</text>
</comment>
<accession>A0A8H7Y7X4</accession>
<dbReference type="VEuPathDB" id="FungiDB:I7I52_11071"/>
<name>A0A8H7Y7X4_AJECA</name>
<sequence>MCLSIRVELGRGQFESPQSFRIRWRPPGARDNIWSHQTKAIIAPRMRNVNLEACRRDGIALLCFLGTHDRLASKVGLTFIQGQLEK</sequence>
<organism evidence="1 2">
    <name type="scientific">Ajellomyces capsulatus</name>
    <name type="common">Darling's disease fungus</name>
    <name type="synonym">Histoplasma capsulatum</name>
    <dbReference type="NCBI Taxonomy" id="5037"/>
    <lineage>
        <taxon>Eukaryota</taxon>
        <taxon>Fungi</taxon>
        <taxon>Dikarya</taxon>
        <taxon>Ascomycota</taxon>
        <taxon>Pezizomycotina</taxon>
        <taxon>Eurotiomycetes</taxon>
        <taxon>Eurotiomycetidae</taxon>
        <taxon>Onygenales</taxon>
        <taxon>Ajellomycetaceae</taxon>
        <taxon>Histoplasma</taxon>
    </lineage>
</organism>
<evidence type="ECO:0000313" key="1">
    <source>
        <dbReference type="EMBL" id="KAG5287335.1"/>
    </source>
</evidence>
<dbReference type="EMBL" id="JAEVHI010000007">
    <property type="protein sequence ID" value="KAG5287335.1"/>
    <property type="molecule type" value="Genomic_DNA"/>
</dbReference>
<reference evidence="1 2" key="1">
    <citation type="submission" date="2021-01" db="EMBL/GenBank/DDBJ databases">
        <title>Chromosome-level genome assembly of a human fungal pathogen reveals clustering of transcriptionally co-regulated genes.</title>
        <authorList>
            <person name="Voorhies M."/>
            <person name="Cohen S."/>
            <person name="Shea T.P."/>
            <person name="Petrus S."/>
            <person name="Munoz J.F."/>
            <person name="Poplawski S."/>
            <person name="Goldman W.E."/>
            <person name="Michael T."/>
            <person name="Cuomo C.A."/>
            <person name="Sil A."/>
            <person name="Beyhan S."/>
        </authorList>
    </citation>
    <scope>NUCLEOTIDE SEQUENCE [LARGE SCALE GENOMIC DNA]</scope>
    <source>
        <strain evidence="1 2">G184AR</strain>
    </source>
</reference>
<dbReference type="AlphaFoldDB" id="A0A8H7Y7X4"/>